<comment type="similarity">
    <text evidence="5">Belongs to the archaeal-type DHQ synthase family.</text>
</comment>
<evidence type="ECO:0000313" key="8">
    <source>
        <dbReference type="EMBL" id="HIH70285.1"/>
    </source>
</evidence>
<evidence type="ECO:0000259" key="7">
    <source>
        <dbReference type="Pfam" id="PF26558"/>
    </source>
</evidence>
<dbReference type="AlphaFoldDB" id="A0A832RU47"/>
<dbReference type="PANTHER" id="PTHR33563">
    <property type="match status" value="1"/>
</dbReference>
<dbReference type="EC" id="1.4.1.24" evidence="5"/>
<dbReference type="PIRSF" id="PIRSF006655">
    <property type="entry name" value="DHQ_synth"/>
    <property type="match status" value="1"/>
</dbReference>
<evidence type="ECO:0000313" key="9">
    <source>
        <dbReference type="Proteomes" id="UP000600363"/>
    </source>
</evidence>
<keyword evidence="3 5" id="KW-0520">NAD</keyword>
<proteinExistence type="inferred from homology"/>
<reference evidence="8" key="1">
    <citation type="journal article" date="2020" name="bioRxiv">
        <title>A rank-normalized archaeal taxonomy based on genome phylogeny resolves widespread incomplete and uneven classifications.</title>
        <authorList>
            <person name="Rinke C."/>
            <person name="Chuvochina M."/>
            <person name="Mussig A.J."/>
            <person name="Chaumeil P.-A."/>
            <person name="Waite D.W."/>
            <person name="Whitman W.B."/>
            <person name="Parks D.H."/>
            <person name="Hugenholtz P."/>
        </authorList>
    </citation>
    <scope>NUCLEOTIDE SEQUENCE</scope>
    <source>
        <strain evidence="8">UBA12518</strain>
    </source>
</reference>
<dbReference type="NCBIfam" id="NF002626">
    <property type="entry name" value="PRK02290.1-4"/>
    <property type="match status" value="1"/>
</dbReference>
<dbReference type="Proteomes" id="UP000600363">
    <property type="component" value="Unassembled WGS sequence"/>
</dbReference>
<dbReference type="GO" id="GO:0008652">
    <property type="term" value="P:amino acid biosynthetic process"/>
    <property type="evidence" value="ECO:0007669"/>
    <property type="project" value="UniProtKB-KW"/>
</dbReference>
<comment type="caution">
    <text evidence="8">The sequence shown here is derived from an EMBL/GenBank/DDBJ whole genome shotgun (WGS) entry which is preliminary data.</text>
</comment>
<dbReference type="SUPFAM" id="SSF110399">
    <property type="entry name" value="ThiG-like"/>
    <property type="match status" value="1"/>
</dbReference>
<keyword evidence="4 5" id="KW-0057">Aromatic amino acid biosynthesis</keyword>
<dbReference type="InterPro" id="IPR056179">
    <property type="entry name" value="DHQS_C"/>
</dbReference>
<dbReference type="Pfam" id="PF01959">
    <property type="entry name" value="DHQS"/>
    <property type="match status" value="1"/>
</dbReference>
<dbReference type="InterPro" id="IPR002812">
    <property type="entry name" value="DHQS"/>
</dbReference>
<dbReference type="GO" id="GO:0009073">
    <property type="term" value="P:aromatic amino acid family biosynthetic process"/>
    <property type="evidence" value="ECO:0007669"/>
    <property type="project" value="UniProtKB-UniRule"/>
</dbReference>
<protein>
    <recommendedName>
        <fullName evidence="5">3-dehydroquinate synthase</fullName>
        <shortName evidence="5">DHQ synthase</shortName>
        <ecNumber evidence="5">1.4.1.24</ecNumber>
    </recommendedName>
    <alternativeName>
        <fullName evidence="5">3-dehydroquinate synthase II</fullName>
    </alternativeName>
</protein>
<evidence type="ECO:0000256" key="1">
    <source>
        <dbReference type="ARBA" id="ARBA00022605"/>
    </source>
</evidence>
<dbReference type="EMBL" id="DUIH01000021">
    <property type="protein sequence ID" value="HIH70285.1"/>
    <property type="molecule type" value="Genomic_DNA"/>
</dbReference>
<name>A0A832RU47_9EURY</name>
<evidence type="ECO:0000259" key="6">
    <source>
        <dbReference type="Pfam" id="PF01959"/>
    </source>
</evidence>
<sequence>MKDKLIWLKADEGSWEDVKPVVIKALEAGAHCILARPEHVKSIRELGGITIASQEPDGDIILYPLDTTPDTPLPDVAQLIGEIDALRGSGKEVAALVVIRNKACEELAARIGKHCDYLVVIGTDWKVIPLENLIASLQGYDVQLIAGVKDSEEARLALETMEHGADGVLLSTSDPNEVVRTVRVARSAGTGRVELVPARITSIRQVGMGDRVCVDTCALMSVGEGMLVGSQANGFFLVHSETEESPYVAARPFRVNAGAVHAYIKVGEKTRYLSELQAGDEVMVVDAQGNTRLEVVGRVKIERRPLVLVEAEVEDKRIKILLQNAETIKLVSKEGVPLSITSLKEGDEVLVHTENIGRHFGMRIEESIIEK</sequence>
<dbReference type="InterPro" id="IPR030960">
    <property type="entry name" value="DHQS/DOIS_N"/>
</dbReference>
<dbReference type="GO" id="GO:0102042">
    <property type="term" value="F:dehydroquinate synthase activity"/>
    <property type="evidence" value="ECO:0007669"/>
    <property type="project" value="UniProtKB-EC"/>
</dbReference>
<feature type="domain" description="3-dehydroquinate synthase C-terminal" evidence="7">
    <location>
        <begin position="198"/>
        <end position="371"/>
    </location>
</feature>
<dbReference type="PANTHER" id="PTHR33563:SF1">
    <property type="entry name" value="3-DEHYDROQUINATE SYNTHASE"/>
    <property type="match status" value="1"/>
</dbReference>
<dbReference type="Pfam" id="PF26558">
    <property type="entry name" value="DHQS_2nd"/>
    <property type="match status" value="1"/>
</dbReference>
<dbReference type="HAMAP" id="MF_01244">
    <property type="entry name" value="Arch_DHQ_synthase"/>
    <property type="match status" value="1"/>
</dbReference>
<comment type="function">
    <text evidence="5">Catalyzes the oxidative deamination and cyclization of 2-amino-3,7-dideoxy-D-threo-hept-6-ulosonic acid (ADH) to yield 3-dehydroquinate (DHQ), which is fed into the canonical shikimic pathway of aromatic amino acid biosynthesis.</text>
</comment>
<accession>A0A832RU47</accession>
<dbReference type="RefSeq" id="WP_042685011.1">
    <property type="nucleotide sequence ID" value="NZ_DUIH01000021.1"/>
</dbReference>
<evidence type="ECO:0000256" key="4">
    <source>
        <dbReference type="ARBA" id="ARBA00023141"/>
    </source>
</evidence>
<evidence type="ECO:0000256" key="5">
    <source>
        <dbReference type="HAMAP-Rule" id="MF_01244"/>
    </source>
</evidence>
<gene>
    <name evidence="5" type="primary">aroB'</name>
    <name evidence="8" type="ORF">HA299_06725</name>
</gene>
<keyword evidence="1 5" id="KW-0028">Amino-acid biosynthesis</keyword>
<feature type="domain" description="3-dehydroquinate synthase N-terminal" evidence="6">
    <location>
        <begin position="4"/>
        <end position="184"/>
    </location>
</feature>
<evidence type="ECO:0000256" key="3">
    <source>
        <dbReference type="ARBA" id="ARBA00023027"/>
    </source>
</evidence>
<dbReference type="GO" id="GO:0003856">
    <property type="term" value="F:3-dehydroquinate synthase activity"/>
    <property type="evidence" value="ECO:0007669"/>
    <property type="project" value="InterPro"/>
</dbReference>
<comment type="catalytic activity">
    <reaction evidence="5">
        <text>2-amino-2,3,7-trideoxy-D-lyxo-hept-6-ulosonate + NAD(+) + H2O = 3-dehydroquinate + NH4(+) + NADH + H(+)</text>
        <dbReference type="Rhea" id="RHEA:25956"/>
        <dbReference type="ChEBI" id="CHEBI:15377"/>
        <dbReference type="ChEBI" id="CHEBI:15378"/>
        <dbReference type="ChEBI" id="CHEBI:28938"/>
        <dbReference type="ChEBI" id="CHEBI:32364"/>
        <dbReference type="ChEBI" id="CHEBI:57540"/>
        <dbReference type="ChEBI" id="CHEBI:57945"/>
        <dbReference type="ChEBI" id="CHEBI:58859"/>
        <dbReference type="EC" id="1.4.1.24"/>
    </reaction>
</comment>
<dbReference type="GO" id="GO:0051287">
    <property type="term" value="F:NAD binding"/>
    <property type="evidence" value="ECO:0007669"/>
    <property type="project" value="UniProtKB-UniRule"/>
</dbReference>
<organism evidence="8 9">
    <name type="scientific">Methermicoccus shengliensis</name>
    <dbReference type="NCBI Taxonomy" id="660064"/>
    <lineage>
        <taxon>Archaea</taxon>
        <taxon>Methanobacteriati</taxon>
        <taxon>Methanobacteriota</taxon>
        <taxon>Stenosarchaea group</taxon>
        <taxon>Methanomicrobia</taxon>
        <taxon>Methanosarcinales</taxon>
        <taxon>Methermicoccaceae</taxon>
        <taxon>Methermicoccus</taxon>
    </lineage>
</organism>
<evidence type="ECO:0000256" key="2">
    <source>
        <dbReference type="ARBA" id="ARBA00023002"/>
    </source>
</evidence>
<keyword evidence="2 5" id="KW-0560">Oxidoreductase</keyword>